<comment type="caution">
    <text evidence="7">The sequence shown here is derived from an EMBL/GenBank/DDBJ whole genome shotgun (WGS) entry which is preliminary data.</text>
</comment>
<accession>A0ABQ4M7D1</accession>
<dbReference type="PROSITE" id="PS01124">
    <property type="entry name" value="HTH_ARAC_FAMILY_2"/>
    <property type="match status" value="1"/>
</dbReference>
<dbReference type="PRINTS" id="PR00032">
    <property type="entry name" value="HTHARAC"/>
</dbReference>
<dbReference type="Proteomes" id="UP000679992">
    <property type="component" value="Unassembled WGS sequence"/>
</dbReference>
<dbReference type="Pfam" id="PF00072">
    <property type="entry name" value="Response_reg"/>
    <property type="match status" value="1"/>
</dbReference>
<dbReference type="InterPro" id="IPR020449">
    <property type="entry name" value="Tscrpt_reg_AraC-type_HTH"/>
</dbReference>
<dbReference type="SMART" id="SM00448">
    <property type="entry name" value="REC"/>
    <property type="match status" value="1"/>
</dbReference>
<feature type="domain" description="Response regulatory" evidence="6">
    <location>
        <begin position="2"/>
        <end position="119"/>
    </location>
</feature>
<sequence>MQILIVDDEMYSVMGIKDAINWGELGVTAVFDAYNMREAIKIFQEQEINVMISDIEMPKGTGIELLEWVNEFSPQTETIFLTAHDDFRFMQRAVQLSSFDYMMKPVEYEALEEVIRKAIRTVEKKNAELAQSEQYKPYYELWNKKKTLLSERFWYDLLSERIVATAEDICSLPAEYGIALQADDRLLPVVISVENWKRELNTRDEEVMEYAIRQSSSELLIGDCRGEVVQTKQGVTIAILYLSPEEVPPLLDSIGQKCNEYIDACSQYLNCTVSCYIGEPVMLHELTKMYKALLAMEYNNLSLSNQLNWLSKRSPEPAPDPSLPDFTVWALLLENGKEEELIRQFRNSLQFLSSDRQFGANVLHAYYQGFLQMIHYLLQKRGLSAHQLIHEAGAPKIKTPPRTLEQIEEWGTWLIRKVHRCLYQEVSVIPRLCAYINDHLRDNITREMLAEYVHLNPAYLSRLFKKEVGMSITDYLLNERMRIAKELIVSSTIPISEIAQTIGYSNFSYFSKMFKKVYHENPQQFRKLSGCSGS</sequence>
<dbReference type="SMART" id="SM00342">
    <property type="entry name" value="HTH_ARAC"/>
    <property type="match status" value="1"/>
</dbReference>
<evidence type="ECO:0000256" key="4">
    <source>
        <dbReference type="PROSITE-ProRule" id="PRU00169"/>
    </source>
</evidence>
<feature type="domain" description="HTH araC/xylS-type" evidence="5">
    <location>
        <begin position="430"/>
        <end position="528"/>
    </location>
</feature>
<dbReference type="PROSITE" id="PS50110">
    <property type="entry name" value="RESPONSE_REGULATORY"/>
    <property type="match status" value="1"/>
</dbReference>
<evidence type="ECO:0000256" key="2">
    <source>
        <dbReference type="ARBA" id="ARBA00023125"/>
    </source>
</evidence>
<dbReference type="SUPFAM" id="SSF46689">
    <property type="entry name" value="Homeodomain-like"/>
    <property type="match status" value="2"/>
</dbReference>
<dbReference type="InterPro" id="IPR009057">
    <property type="entry name" value="Homeodomain-like_sf"/>
</dbReference>
<dbReference type="InterPro" id="IPR011006">
    <property type="entry name" value="CheY-like_superfamily"/>
</dbReference>
<keyword evidence="4" id="KW-0597">Phosphoprotein</keyword>
<keyword evidence="8" id="KW-1185">Reference proteome</keyword>
<dbReference type="RefSeq" id="WP_213653927.1">
    <property type="nucleotide sequence ID" value="NZ_BOSL01000002.1"/>
</dbReference>
<keyword evidence="1" id="KW-0805">Transcription regulation</keyword>
<name>A0ABQ4M7D1_9BACL</name>
<dbReference type="Gene3D" id="3.40.50.2300">
    <property type="match status" value="1"/>
</dbReference>
<evidence type="ECO:0000259" key="5">
    <source>
        <dbReference type="PROSITE" id="PS01124"/>
    </source>
</evidence>
<dbReference type="InterPro" id="IPR001789">
    <property type="entry name" value="Sig_transdc_resp-reg_receiver"/>
</dbReference>
<keyword evidence="2" id="KW-0238">DNA-binding</keyword>
<dbReference type="Gene3D" id="1.10.10.60">
    <property type="entry name" value="Homeodomain-like"/>
    <property type="match status" value="2"/>
</dbReference>
<keyword evidence="3" id="KW-0804">Transcription</keyword>
<organism evidence="7 8">
    <name type="scientific">Paenibacillus vini</name>
    <dbReference type="NCBI Taxonomy" id="1476024"/>
    <lineage>
        <taxon>Bacteria</taxon>
        <taxon>Bacillati</taxon>
        <taxon>Bacillota</taxon>
        <taxon>Bacilli</taxon>
        <taxon>Bacillales</taxon>
        <taxon>Paenibacillaceae</taxon>
        <taxon>Paenibacillus</taxon>
    </lineage>
</organism>
<gene>
    <name evidence="7" type="ORF">J42TS3_09120</name>
</gene>
<dbReference type="CDD" id="cd17536">
    <property type="entry name" value="REC_YesN-like"/>
    <property type="match status" value="1"/>
</dbReference>
<dbReference type="Pfam" id="PF12833">
    <property type="entry name" value="HTH_18"/>
    <property type="match status" value="1"/>
</dbReference>
<proteinExistence type="predicted"/>
<dbReference type="InterPro" id="IPR018060">
    <property type="entry name" value="HTH_AraC"/>
</dbReference>
<evidence type="ECO:0000256" key="3">
    <source>
        <dbReference type="ARBA" id="ARBA00023163"/>
    </source>
</evidence>
<feature type="modified residue" description="4-aspartylphosphate" evidence="4">
    <location>
        <position position="54"/>
    </location>
</feature>
<reference evidence="7 8" key="1">
    <citation type="submission" date="2021-03" db="EMBL/GenBank/DDBJ databases">
        <title>Antimicrobial resistance genes in bacteria isolated from Japanese honey, and their potential for conferring macrolide and lincosamide resistance in the American foulbrood pathogen Paenibacillus larvae.</title>
        <authorList>
            <person name="Okamoto M."/>
            <person name="Kumagai M."/>
            <person name="Kanamori H."/>
            <person name="Takamatsu D."/>
        </authorList>
    </citation>
    <scope>NUCLEOTIDE SEQUENCE [LARGE SCALE GENOMIC DNA]</scope>
    <source>
        <strain evidence="7 8">J42TS3</strain>
    </source>
</reference>
<evidence type="ECO:0000256" key="1">
    <source>
        <dbReference type="ARBA" id="ARBA00023015"/>
    </source>
</evidence>
<dbReference type="EMBL" id="BOSL01000002">
    <property type="protein sequence ID" value="GIP51877.1"/>
    <property type="molecule type" value="Genomic_DNA"/>
</dbReference>
<evidence type="ECO:0008006" key="9">
    <source>
        <dbReference type="Google" id="ProtNLM"/>
    </source>
</evidence>
<dbReference type="PANTHER" id="PTHR43280">
    <property type="entry name" value="ARAC-FAMILY TRANSCRIPTIONAL REGULATOR"/>
    <property type="match status" value="1"/>
</dbReference>
<evidence type="ECO:0000313" key="7">
    <source>
        <dbReference type="EMBL" id="GIP51877.1"/>
    </source>
</evidence>
<evidence type="ECO:0000313" key="8">
    <source>
        <dbReference type="Proteomes" id="UP000679992"/>
    </source>
</evidence>
<protein>
    <recommendedName>
        <fullName evidence="9">DNA-binding response regulator</fullName>
    </recommendedName>
</protein>
<dbReference type="PANTHER" id="PTHR43280:SF28">
    <property type="entry name" value="HTH-TYPE TRANSCRIPTIONAL ACTIVATOR RHAS"/>
    <property type="match status" value="1"/>
</dbReference>
<dbReference type="SUPFAM" id="SSF52172">
    <property type="entry name" value="CheY-like"/>
    <property type="match status" value="1"/>
</dbReference>
<evidence type="ECO:0000259" key="6">
    <source>
        <dbReference type="PROSITE" id="PS50110"/>
    </source>
</evidence>